<dbReference type="AlphaFoldDB" id="A0AAW6TX73"/>
<keyword evidence="4" id="KW-1185">Reference proteome</keyword>
<dbReference type="Pfam" id="PF13360">
    <property type="entry name" value="PQQ_2"/>
    <property type="match status" value="3"/>
</dbReference>
<proteinExistence type="predicted"/>
<accession>A0AAW6TX73</accession>
<dbReference type="EMBL" id="JASCXX010000008">
    <property type="protein sequence ID" value="MDI6449007.1"/>
    <property type="molecule type" value="Genomic_DNA"/>
</dbReference>
<comment type="caution">
    <text evidence="3">The sequence shown here is derived from an EMBL/GenBank/DDBJ whole genome shotgun (WGS) entry which is preliminary data.</text>
</comment>
<sequence length="435" mass="47628">MKAAGKQWMCRYWVALVLFVMAATAQAHWPRFRGPSGDGLATRPGSAERIGLPVRWSETENVAWKTAIPHLGWSSPVVMDGQIWLTTATAEGHDFYAICVDADSGAIRFNERLFHAADPEPLGNPLNSYASPTPVVEPGRVYVHFGSYGTACLDTATFEVLWKRTDLPCRHYRGPGSSVILFEDLLILTMDGVDVQYLVALDKITGRTVWKTDRTADWDDLDAEGKPRDEGDLRKAYTTPLIVEADGATQMISVGAKAFYGYDPRTGRELWKVNMPAFSGAAGPVYRDGIVYVVTGFGQTELMAVRIDGAGDVTDSHVLWKTARTVPRTPSPVLVGDLLFTINDTGIAICLDAATGEPIWQERIRGNYAASLLYADGNIYCFNQNGTSTVFKAARRFEVVATNTLDAGCMASPAVADSALFLRTKTHLYRIEATP</sequence>
<feature type="chain" id="PRO_5043857426" evidence="1">
    <location>
        <begin position="28"/>
        <end position="435"/>
    </location>
</feature>
<reference evidence="3" key="1">
    <citation type="submission" date="2023-05" db="EMBL/GenBank/DDBJ databases">
        <title>Anaerotaeda fermentans gen. nov., sp. nov., a novel anaerobic planctomycete of the new family within the order Sedimentisphaerales isolated from Taman Peninsula, Russia.</title>
        <authorList>
            <person name="Khomyakova M.A."/>
            <person name="Merkel A.Y."/>
            <person name="Slobodkin A.I."/>
        </authorList>
    </citation>
    <scope>NUCLEOTIDE SEQUENCE</scope>
    <source>
        <strain evidence="3">M17dextr</strain>
    </source>
</reference>
<feature type="domain" description="Pyrrolo-quinoline quinone repeat" evidence="2">
    <location>
        <begin position="315"/>
        <end position="391"/>
    </location>
</feature>
<evidence type="ECO:0000256" key="1">
    <source>
        <dbReference type="SAM" id="SignalP"/>
    </source>
</evidence>
<gene>
    <name evidence="3" type="ORF">QJ522_08130</name>
</gene>
<dbReference type="PANTHER" id="PTHR34512:SF30">
    <property type="entry name" value="OUTER MEMBRANE PROTEIN ASSEMBLY FACTOR BAMB"/>
    <property type="match status" value="1"/>
</dbReference>
<evidence type="ECO:0000313" key="4">
    <source>
        <dbReference type="Proteomes" id="UP001431776"/>
    </source>
</evidence>
<feature type="domain" description="Pyrrolo-quinoline quinone repeat" evidence="2">
    <location>
        <begin position="60"/>
        <end position="212"/>
    </location>
</feature>
<dbReference type="InterPro" id="IPR015943">
    <property type="entry name" value="WD40/YVTN_repeat-like_dom_sf"/>
</dbReference>
<dbReference type="Gene3D" id="2.130.10.10">
    <property type="entry name" value="YVTN repeat-like/Quinoprotein amine dehydrogenase"/>
    <property type="match status" value="2"/>
</dbReference>
<protein>
    <submittedName>
        <fullName evidence="3">PQQ-binding-like beta-propeller repeat protein</fullName>
    </submittedName>
</protein>
<organism evidence="3 4">
    <name type="scientific">Anaerobaca lacustris</name>
    <dbReference type="NCBI Taxonomy" id="3044600"/>
    <lineage>
        <taxon>Bacteria</taxon>
        <taxon>Pseudomonadati</taxon>
        <taxon>Planctomycetota</taxon>
        <taxon>Phycisphaerae</taxon>
        <taxon>Sedimentisphaerales</taxon>
        <taxon>Anaerobacaceae</taxon>
        <taxon>Anaerobaca</taxon>
    </lineage>
</organism>
<feature type="signal peptide" evidence="1">
    <location>
        <begin position="1"/>
        <end position="27"/>
    </location>
</feature>
<dbReference type="SUPFAM" id="SSF50998">
    <property type="entry name" value="Quinoprotein alcohol dehydrogenase-like"/>
    <property type="match status" value="1"/>
</dbReference>
<evidence type="ECO:0000313" key="3">
    <source>
        <dbReference type="EMBL" id="MDI6449007.1"/>
    </source>
</evidence>
<dbReference type="PANTHER" id="PTHR34512">
    <property type="entry name" value="CELL SURFACE PROTEIN"/>
    <property type="match status" value="1"/>
</dbReference>
<dbReference type="InterPro" id="IPR002372">
    <property type="entry name" value="PQQ_rpt_dom"/>
</dbReference>
<dbReference type="RefSeq" id="WP_349244416.1">
    <property type="nucleotide sequence ID" value="NZ_JASCXX010000008.1"/>
</dbReference>
<keyword evidence="1" id="KW-0732">Signal</keyword>
<name>A0AAW6TX73_9BACT</name>
<feature type="domain" description="Pyrrolo-quinoline quinone repeat" evidence="2">
    <location>
        <begin position="261"/>
        <end position="299"/>
    </location>
</feature>
<dbReference type="Proteomes" id="UP001431776">
    <property type="component" value="Unassembled WGS sequence"/>
</dbReference>
<dbReference type="InterPro" id="IPR011047">
    <property type="entry name" value="Quinoprotein_ADH-like_sf"/>
</dbReference>
<evidence type="ECO:0000259" key="2">
    <source>
        <dbReference type="Pfam" id="PF13360"/>
    </source>
</evidence>